<gene>
    <name evidence="1" type="ORF">ZT3D7_G1305</name>
</gene>
<dbReference type="EMBL" id="LT853692">
    <property type="protein sequence ID" value="SMQ46160.1"/>
    <property type="molecule type" value="Genomic_DNA"/>
</dbReference>
<accession>A0A1X7RG02</accession>
<organism evidence="1 2">
    <name type="scientific">Zymoseptoria tritici (strain ST99CH_3D7)</name>
    <dbReference type="NCBI Taxonomy" id="1276538"/>
    <lineage>
        <taxon>Eukaryota</taxon>
        <taxon>Fungi</taxon>
        <taxon>Dikarya</taxon>
        <taxon>Ascomycota</taxon>
        <taxon>Pezizomycotina</taxon>
        <taxon>Dothideomycetes</taxon>
        <taxon>Dothideomycetidae</taxon>
        <taxon>Mycosphaerellales</taxon>
        <taxon>Mycosphaerellaceae</taxon>
        <taxon>Zymoseptoria</taxon>
    </lineage>
</organism>
<name>A0A1X7RG02_ZYMT9</name>
<dbReference type="Proteomes" id="UP000215127">
    <property type="component" value="Chromosome 1"/>
</dbReference>
<protein>
    <submittedName>
        <fullName evidence="1">Uncharacterized protein</fullName>
    </submittedName>
</protein>
<reference evidence="1 2" key="1">
    <citation type="submission" date="2016-06" db="EMBL/GenBank/DDBJ databases">
        <authorList>
            <person name="Kjaerup R.B."/>
            <person name="Dalgaard T.S."/>
            <person name="Juul-Madsen H.R."/>
        </authorList>
    </citation>
    <scope>NUCLEOTIDE SEQUENCE [LARGE SCALE GENOMIC DNA]</scope>
</reference>
<dbReference type="AlphaFoldDB" id="A0A1X7RG02"/>
<keyword evidence="2" id="KW-1185">Reference proteome</keyword>
<evidence type="ECO:0000313" key="1">
    <source>
        <dbReference type="EMBL" id="SMQ46160.1"/>
    </source>
</evidence>
<sequence>MTLPFRKLQFNSPEDTHVPMRQFGPSIGPSAPWTEMSVYLASTPSIGLPCHGIGARYWKASLIIHATEQ</sequence>
<evidence type="ECO:0000313" key="2">
    <source>
        <dbReference type="Proteomes" id="UP000215127"/>
    </source>
</evidence>
<proteinExistence type="predicted"/>